<protein>
    <recommendedName>
        <fullName evidence="3">COMM domain-containing protein</fullName>
    </recommendedName>
</protein>
<dbReference type="Proteomes" id="UP001318860">
    <property type="component" value="Unassembled WGS sequence"/>
</dbReference>
<sequence>MKSTLSEHLHKLVGVKSEQELENLLQLLWHTRKTGLSAAQKSSILSILKLPSVGDLDSVLASLRSLIRNCVHKKLEGGDILKLVPADLPLELQSMFLMLLQKHQSQWKGELPQEQHLLGWSRISNQIDAGLSAPLLSFSSSEVSGSLLSLQVDPLPLVNGHNLGGPTPITPENNVASFPQLTHQNDVVPPEILGVLPRVKSMTWTVENESVVPANRVAIITLKLQDYTKSPSNEMEVKFQLTKDTLEAVLRSMTYINEQLSRSVSVTFLIIMVGSSSVPLKKKQRL</sequence>
<proteinExistence type="predicted"/>
<comment type="caution">
    <text evidence="1">The sequence shown here is derived from an EMBL/GenBank/DDBJ whole genome shotgun (WGS) entry which is preliminary data.</text>
</comment>
<reference evidence="1 2" key="1">
    <citation type="journal article" date="2021" name="Comput. Struct. Biotechnol. J.">
        <title>De novo genome assembly of the potent medicinal plant Rehmannia glutinosa using nanopore technology.</title>
        <authorList>
            <person name="Ma L."/>
            <person name="Dong C."/>
            <person name="Song C."/>
            <person name="Wang X."/>
            <person name="Zheng X."/>
            <person name="Niu Y."/>
            <person name="Chen S."/>
            <person name="Feng W."/>
        </authorList>
    </citation>
    <scope>NUCLEOTIDE SEQUENCE [LARGE SCALE GENOMIC DNA]</scope>
    <source>
        <strain evidence="1">DH-2019</strain>
    </source>
</reference>
<evidence type="ECO:0000313" key="1">
    <source>
        <dbReference type="EMBL" id="KAK6159011.1"/>
    </source>
</evidence>
<evidence type="ECO:0008006" key="3">
    <source>
        <dbReference type="Google" id="ProtNLM"/>
    </source>
</evidence>
<accession>A0ABR0XIN1</accession>
<organism evidence="1 2">
    <name type="scientific">Rehmannia glutinosa</name>
    <name type="common">Chinese foxglove</name>
    <dbReference type="NCBI Taxonomy" id="99300"/>
    <lineage>
        <taxon>Eukaryota</taxon>
        <taxon>Viridiplantae</taxon>
        <taxon>Streptophyta</taxon>
        <taxon>Embryophyta</taxon>
        <taxon>Tracheophyta</taxon>
        <taxon>Spermatophyta</taxon>
        <taxon>Magnoliopsida</taxon>
        <taxon>eudicotyledons</taxon>
        <taxon>Gunneridae</taxon>
        <taxon>Pentapetalae</taxon>
        <taxon>asterids</taxon>
        <taxon>lamiids</taxon>
        <taxon>Lamiales</taxon>
        <taxon>Orobanchaceae</taxon>
        <taxon>Rehmannieae</taxon>
        <taxon>Rehmannia</taxon>
    </lineage>
</organism>
<dbReference type="PANTHER" id="PTHR15663:SF6">
    <property type="entry name" value="COMM DOMAIN-CONTAINING PROTEIN-RELATED"/>
    <property type="match status" value="1"/>
</dbReference>
<keyword evidence="2" id="KW-1185">Reference proteome</keyword>
<dbReference type="EMBL" id="JABTTQ020000004">
    <property type="protein sequence ID" value="KAK6159011.1"/>
    <property type="molecule type" value="Genomic_DNA"/>
</dbReference>
<name>A0ABR0XIN1_REHGL</name>
<evidence type="ECO:0000313" key="2">
    <source>
        <dbReference type="Proteomes" id="UP001318860"/>
    </source>
</evidence>
<dbReference type="InterPro" id="IPR037360">
    <property type="entry name" value="COMMD9"/>
</dbReference>
<gene>
    <name evidence="1" type="ORF">DH2020_006325</name>
</gene>
<dbReference type="PANTHER" id="PTHR15663">
    <property type="entry name" value="COMM DOMAIN-CONTAINING PROTEIN 9"/>
    <property type="match status" value="1"/>
</dbReference>